<dbReference type="EMBL" id="JBJXBP010000002">
    <property type="protein sequence ID" value="KAL3844156.1"/>
    <property type="molecule type" value="Genomic_DNA"/>
</dbReference>
<dbReference type="SMART" id="SM01045">
    <property type="entry name" value="BURP"/>
    <property type="match status" value="1"/>
</dbReference>
<feature type="domain" description="BURP" evidence="3">
    <location>
        <begin position="153"/>
        <end position="379"/>
    </location>
</feature>
<dbReference type="InterPro" id="IPR044816">
    <property type="entry name" value="BURP"/>
</dbReference>
<comment type="caution">
    <text evidence="4">The sequence shown here is derived from an EMBL/GenBank/DDBJ whole genome shotgun (WGS) entry which is preliminary data.</text>
</comment>
<dbReference type="InterPro" id="IPR004873">
    <property type="entry name" value="BURP_dom"/>
</dbReference>
<sequence>MEFKFQHILAFLSLAIVVSNATLPSEEYWNSQLPNSPMPKSLKDLLNPNAIDWAEDKSTAVNVGHGNVGVDTGKGKPAGGTAVNVGHGNVGVHTGKPGRRTNVGVGKGGVTVGTGTKKGKPVYVRVQPGPNPFNYKYAASETQLHDDPNMVLFFLEQDLHVGQKMKLNLDFKTRNNEAAATMLPRQVADSVPFSSDKLWEILDKFSVKADTEEAEVMKKTIRECEESGIKGEEKFCATSLESMIDFTTSKLGHNVEAISTNAQGKRTSSSSSSIKEYGITGVKKMSSTTNKLGGAAVVCHKVEYAYAVFYCHKTDTTVAYEVSMAAVDGSKDVDAVAVCHRDTAAWNPKHLAFQVLKVKPGSVPVCHFLPQDHIVWVPKY</sequence>
<feature type="signal peptide" evidence="2">
    <location>
        <begin position="1"/>
        <end position="21"/>
    </location>
</feature>
<gene>
    <name evidence="4" type="ORF">ACJIZ3_001559</name>
</gene>
<keyword evidence="5" id="KW-1185">Reference proteome</keyword>
<dbReference type="Proteomes" id="UP001634393">
    <property type="component" value="Unassembled WGS sequence"/>
</dbReference>
<organism evidence="4 5">
    <name type="scientific">Penstemon smallii</name>
    <dbReference type="NCBI Taxonomy" id="265156"/>
    <lineage>
        <taxon>Eukaryota</taxon>
        <taxon>Viridiplantae</taxon>
        <taxon>Streptophyta</taxon>
        <taxon>Embryophyta</taxon>
        <taxon>Tracheophyta</taxon>
        <taxon>Spermatophyta</taxon>
        <taxon>Magnoliopsida</taxon>
        <taxon>eudicotyledons</taxon>
        <taxon>Gunneridae</taxon>
        <taxon>Pentapetalae</taxon>
        <taxon>asterids</taxon>
        <taxon>lamiids</taxon>
        <taxon>Lamiales</taxon>
        <taxon>Plantaginaceae</taxon>
        <taxon>Cheloneae</taxon>
        <taxon>Penstemon</taxon>
    </lineage>
</organism>
<dbReference type="PROSITE" id="PS51277">
    <property type="entry name" value="BURP"/>
    <property type="match status" value="1"/>
</dbReference>
<feature type="chain" id="PRO_5044821228" description="BURP domain-containing protein" evidence="2">
    <location>
        <begin position="22"/>
        <end position="380"/>
    </location>
</feature>
<dbReference type="Pfam" id="PF03181">
    <property type="entry name" value="BURP"/>
    <property type="match status" value="1"/>
</dbReference>
<reference evidence="4 5" key="1">
    <citation type="submission" date="2024-12" db="EMBL/GenBank/DDBJ databases">
        <title>The unique morphological basis and parallel evolutionary history of personate flowers in Penstemon.</title>
        <authorList>
            <person name="Depatie T.H."/>
            <person name="Wessinger C.A."/>
        </authorList>
    </citation>
    <scope>NUCLEOTIDE SEQUENCE [LARGE SCALE GENOMIC DNA]</scope>
    <source>
        <strain evidence="4">WTNN_2</strain>
        <tissue evidence="4">Leaf</tissue>
    </source>
</reference>
<evidence type="ECO:0000256" key="1">
    <source>
        <dbReference type="SAM" id="MobiDB-lite"/>
    </source>
</evidence>
<proteinExistence type="predicted"/>
<dbReference type="PANTHER" id="PTHR31236">
    <property type="entry name" value="BURP DOMAIN PROTEIN USPL1-LIKE"/>
    <property type="match status" value="1"/>
</dbReference>
<feature type="region of interest" description="Disordered" evidence="1">
    <location>
        <begin position="86"/>
        <end position="112"/>
    </location>
</feature>
<evidence type="ECO:0000313" key="4">
    <source>
        <dbReference type="EMBL" id="KAL3844156.1"/>
    </source>
</evidence>
<name>A0ABD3U5Q6_9LAMI</name>
<feature type="compositionally biased region" description="Low complexity" evidence="1">
    <location>
        <begin position="86"/>
        <end position="95"/>
    </location>
</feature>
<evidence type="ECO:0000313" key="5">
    <source>
        <dbReference type="Proteomes" id="UP001634393"/>
    </source>
</evidence>
<dbReference type="PANTHER" id="PTHR31236:SF2">
    <property type="entry name" value="BURP DOMAIN PROTEIN RD22"/>
    <property type="match status" value="1"/>
</dbReference>
<dbReference type="AlphaFoldDB" id="A0ABD3U5Q6"/>
<protein>
    <recommendedName>
        <fullName evidence="3">BURP domain-containing protein</fullName>
    </recommendedName>
</protein>
<evidence type="ECO:0000259" key="3">
    <source>
        <dbReference type="PROSITE" id="PS51277"/>
    </source>
</evidence>
<keyword evidence="2" id="KW-0732">Signal</keyword>
<evidence type="ECO:0000256" key="2">
    <source>
        <dbReference type="SAM" id="SignalP"/>
    </source>
</evidence>
<accession>A0ABD3U5Q6</accession>